<dbReference type="AlphaFoldDB" id="A0AA38U474"/>
<name>A0AA38U474_9ASTR</name>
<dbReference type="Proteomes" id="UP001172457">
    <property type="component" value="Chromosome 2"/>
</dbReference>
<comment type="caution">
    <text evidence="1">The sequence shown here is derived from an EMBL/GenBank/DDBJ whole genome shotgun (WGS) entry which is preliminary data.</text>
</comment>
<organism evidence="1 2">
    <name type="scientific">Centaurea solstitialis</name>
    <name type="common">yellow star-thistle</name>
    <dbReference type="NCBI Taxonomy" id="347529"/>
    <lineage>
        <taxon>Eukaryota</taxon>
        <taxon>Viridiplantae</taxon>
        <taxon>Streptophyta</taxon>
        <taxon>Embryophyta</taxon>
        <taxon>Tracheophyta</taxon>
        <taxon>Spermatophyta</taxon>
        <taxon>Magnoliopsida</taxon>
        <taxon>eudicotyledons</taxon>
        <taxon>Gunneridae</taxon>
        <taxon>Pentapetalae</taxon>
        <taxon>asterids</taxon>
        <taxon>campanulids</taxon>
        <taxon>Asterales</taxon>
        <taxon>Asteraceae</taxon>
        <taxon>Carduoideae</taxon>
        <taxon>Cardueae</taxon>
        <taxon>Centaureinae</taxon>
        <taxon>Centaurea</taxon>
    </lineage>
</organism>
<dbReference type="EMBL" id="JARYMX010000002">
    <property type="protein sequence ID" value="KAJ9562842.1"/>
    <property type="molecule type" value="Genomic_DNA"/>
</dbReference>
<proteinExistence type="predicted"/>
<evidence type="ECO:0000313" key="1">
    <source>
        <dbReference type="EMBL" id="KAJ9562842.1"/>
    </source>
</evidence>
<keyword evidence="2" id="KW-1185">Reference proteome</keyword>
<sequence length="91" mass="10512">MDTEVVDFGKMISAKIMTKRPSYGELPFSYLGISVGRNMRKIESWKEKTNRKLEIKINLIRGETYFGSITFPRGVIGELENVRSDFFLDQS</sequence>
<protein>
    <submittedName>
        <fullName evidence="1">Uncharacterized protein</fullName>
    </submittedName>
</protein>
<reference evidence="1" key="1">
    <citation type="submission" date="2023-03" db="EMBL/GenBank/DDBJ databases">
        <title>Chromosome-scale reference genome and RAD-based genetic map of yellow starthistle (Centaurea solstitialis) reveal putative structural variation and QTLs associated with invader traits.</title>
        <authorList>
            <person name="Reatini B."/>
            <person name="Cang F.A."/>
            <person name="Jiang Q."/>
            <person name="Mckibben M.T.W."/>
            <person name="Barker M.S."/>
            <person name="Rieseberg L.H."/>
            <person name="Dlugosch K.M."/>
        </authorList>
    </citation>
    <scope>NUCLEOTIDE SEQUENCE</scope>
    <source>
        <strain evidence="1">CAN-66</strain>
        <tissue evidence="1">Leaf</tissue>
    </source>
</reference>
<gene>
    <name evidence="1" type="ORF">OSB04_008002</name>
</gene>
<accession>A0AA38U474</accession>
<evidence type="ECO:0000313" key="2">
    <source>
        <dbReference type="Proteomes" id="UP001172457"/>
    </source>
</evidence>